<protein>
    <submittedName>
        <fullName evidence="3">DUF434 domain-containing protein</fullName>
    </submittedName>
</protein>
<gene>
    <name evidence="3" type="ORF">H8718_11750</name>
</gene>
<dbReference type="AlphaFoldDB" id="A0A926EH61"/>
<evidence type="ECO:0000259" key="2">
    <source>
        <dbReference type="Pfam" id="PF18481"/>
    </source>
</evidence>
<dbReference type="RefSeq" id="WP_249333066.1">
    <property type="nucleotide sequence ID" value="NZ_JACRSY010000017.1"/>
</dbReference>
<dbReference type="Pfam" id="PF04256">
    <property type="entry name" value="DUF434"/>
    <property type="match status" value="1"/>
</dbReference>
<sequence>MSKNVRRGFVVKDEIEFGNQWVDTLEQASEELYYLVNRNYPIKSASTFIGNHYLLSERQRLALVRMTSASWQLQKRKEKELSSKLLPSCLHIDGFNTIITLEVALSRSLLIKGMDGTLRDLAGLRGTYGIITQTEQAIKLILQTLRNLHVKEAKIYLDQPVSNSGRLKVLIMELAKSYPTQITVSVLSEVDRVLEQLPGVVSSDAIILDKCMSWFNLNQHIIEQYIPKAWIFTF</sequence>
<dbReference type="Proteomes" id="UP000655830">
    <property type="component" value="Unassembled WGS sequence"/>
</dbReference>
<dbReference type="EMBL" id="JACRSY010000017">
    <property type="protein sequence ID" value="MBC8580198.1"/>
    <property type="molecule type" value="Genomic_DNA"/>
</dbReference>
<comment type="caution">
    <text evidence="3">The sequence shown here is derived from an EMBL/GenBank/DDBJ whole genome shotgun (WGS) entry which is preliminary data.</text>
</comment>
<evidence type="ECO:0000313" key="4">
    <source>
        <dbReference type="Proteomes" id="UP000655830"/>
    </source>
</evidence>
<evidence type="ECO:0000259" key="1">
    <source>
        <dbReference type="Pfam" id="PF04256"/>
    </source>
</evidence>
<keyword evidence="4" id="KW-1185">Reference proteome</keyword>
<feature type="domain" description="DUF434" evidence="1">
    <location>
        <begin position="25"/>
        <end position="79"/>
    </location>
</feature>
<name>A0A926EH61_9FIRM</name>
<dbReference type="PANTHER" id="PTHR42252:SF1">
    <property type="entry name" value="DUF434 DOMAIN-CONTAINING PROTEIN"/>
    <property type="match status" value="1"/>
</dbReference>
<dbReference type="PANTHER" id="PTHR42252">
    <property type="entry name" value="DUF5616 DOMAIN-CONTAINING PROTEIN"/>
    <property type="match status" value="1"/>
</dbReference>
<dbReference type="Pfam" id="PF18481">
    <property type="entry name" value="DUF5616"/>
    <property type="match status" value="1"/>
</dbReference>
<organism evidence="3 4">
    <name type="scientific">Zhenhengia yiwuensis</name>
    <dbReference type="NCBI Taxonomy" id="2763666"/>
    <lineage>
        <taxon>Bacteria</taxon>
        <taxon>Bacillati</taxon>
        <taxon>Bacillota</taxon>
        <taxon>Clostridia</taxon>
        <taxon>Lachnospirales</taxon>
        <taxon>Lachnospiraceae</taxon>
        <taxon>Zhenhengia</taxon>
    </lineage>
</organism>
<dbReference type="InterPro" id="IPR007368">
    <property type="entry name" value="DUF434"/>
</dbReference>
<accession>A0A926EH61</accession>
<reference evidence="3" key="1">
    <citation type="submission" date="2020-08" db="EMBL/GenBank/DDBJ databases">
        <title>Genome public.</title>
        <authorList>
            <person name="Liu C."/>
            <person name="Sun Q."/>
        </authorList>
    </citation>
    <scope>NUCLEOTIDE SEQUENCE</scope>
    <source>
        <strain evidence="3">NSJ-12</strain>
    </source>
</reference>
<feature type="domain" description="DUF5616" evidence="2">
    <location>
        <begin position="87"/>
        <end position="219"/>
    </location>
</feature>
<evidence type="ECO:0000313" key="3">
    <source>
        <dbReference type="EMBL" id="MBC8580198.1"/>
    </source>
</evidence>
<dbReference type="InterPro" id="IPR041652">
    <property type="entry name" value="DUF5616"/>
</dbReference>
<proteinExistence type="predicted"/>